<gene>
    <name evidence="3" type="ORF">PRK78_000390</name>
</gene>
<feature type="region of interest" description="Disordered" evidence="1">
    <location>
        <begin position="611"/>
        <end position="640"/>
    </location>
</feature>
<proteinExistence type="predicted"/>
<dbReference type="AlphaFoldDB" id="A0AAF0DB04"/>
<dbReference type="Proteomes" id="UP001219355">
    <property type="component" value="Chromosome 1"/>
</dbReference>
<evidence type="ECO:0000313" key="4">
    <source>
        <dbReference type="Proteomes" id="UP001219355"/>
    </source>
</evidence>
<dbReference type="EMBL" id="CP120627">
    <property type="protein sequence ID" value="WEW54963.1"/>
    <property type="molecule type" value="Genomic_DNA"/>
</dbReference>
<dbReference type="InterPro" id="IPR046539">
    <property type="entry name" value="DUF6604"/>
</dbReference>
<feature type="domain" description="DUF6604" evidence="2">
    <location>
        <begin position="12"/>
        <end position="283"/>
    </location>
</feature>
<feature type="region of interest" description="Disordered" evidence="1">
    <location>
        <begin position="41"/>
        <end position="83"/>
    </location>
</feature>
<evidence type="ECO:0000313" key="3">
    <source>
        <dbReference type="EMBL" id="WEW54963.1"/>
    </source>
</evidence>
<sequence>MPPDILTSQYLQYKADTDAVASWLARTARLCGYPADLLHHPQSTQRLKGKQRKKGKNSQGKAKPPTAGSSSKNPQPADPPTYTIALKDFTGLAEFIAGSTKAATLRVPRSFNEVLERAISLRKSHGAQISAIAKTSGDDAKHSYFVSILERVQEILRPRMPSDVVKDFATADKSAKTDELRNQFAGLEVQEPSEEFLRVSEVSVVAPEGPAEPEPNYRAERLQDRQEAVFLFYLLLEDMTSIREAVINTWINVTNGIFDLVSASVMTNTAIDLVRRFEEELAPIFDKYDGSQAMYEFYIKAQVFSQGHNPSYHERVGDDINFRAYDVLESHYFTTYLLLNSFRAVVGPNDLPEYKPGYFGTYDLSSDWEAKTNRQKYAEDKALLLEILPEFAAACLLIPDLPGEDELIRGLRDIFKHKAKPIPIWLIFATQIFLDLHHHLRKDVEFGFQELKRQAGLISKTIKENFEFHKQNKSEKTWPAANDRVLEAAVSWIGEIVENDLIHKAKPRRTRSPDFKLMKHHPIFCGLVLYDIRARYHETGVSFAGAWGSIMNMEHLYNALRSEKLLESPWTDMELAEAFQRESVFVGEPPTTVDGYFKSWFLSSGGSAASFASNKQQHQQRRQKKGIPLSKKGPKSLTEKGPISQMFKHRYCRGSGRTDLSVDDIKTILEKATWIQQPSEGGHHLIFDNDGAKNNPPVRFQPGAPVPVADLLTALRNALCAEKAELSFDYFLMHRVCWTALRQINTHCRPLLTDLYGAGYLAREDQLPYIVGYIFAASADVETIKGAAGAAAAGEEVNVAMRPKYFTKALLQRAARAVQEMIDGEGGGKGAATNLREFGVQFCLSEEEMEREIMVARLIDSIREDMANGINVVLTNEDEDED</sequence>
<accession>A0AAF0DB04</accession>
<reference evidence="3" key="1">
    <citation type="submission" date="2023-03" db="EMBL/GenBank/DDBJ databases">
        <title>Emydomyces testavorans Genome Sequence.</title>
        <authorList>
            <person name="Hoyer L."/>
        </authorList>
    </citation>
    <scope>NUCLEOTIDE SEQUENCE</scope>
    <source>
        <strain evidence="3">16-2883</strain>
    </source>
</reference>
<feature type="compositionally biased region" description="Basic residues" evidence="1">
    <location>
        <begin position="47"/>
        <end position="56"/>
    </location>
</feature>
<dbReference type="PANTHER" id="PTHR38795">
    <property type="entry name" value="DUF6604 DOMAIN-CONTAINING PROTEIN"/>
    <property type="match status" value="1"/>
</dbReference>
<name>A0AAF0DB04_9EURO</name>
<evidence type="ECO:0000256" key="1">
    <source>
        <dbReference type="SAM" id="MobiDB-lite"/>
    </source>
</evidence>
<dbReference type="PANTHER" id="PTHR38795:SF1">
    <property type="entry name" value="DUF6604 DOMAIN-CONTAINING PROTEIN"/>
    <property type="match status" value="1"/>
</dbReference>
<keyword evidence="4" id="KW-1185">Reference proteome</keyword>
<organism evidence="3 4">
    <name type="scientific">Emydomyces testavorans</name>
    <dbReference type="NCBI Taxonomy" id="2070801"/>
    <lineage>
        <taxon>Eukaryota</taxon>
        <taxon>Fungi</taxon>
        <taxon>Dikarya</taxon>
        <taxon>Ascomycota</taxon>
        <taxon>Pezizomycotina</taxon>
        <taxon>Eurotiomycetes</taxon>
        <taxon>Eurotiomycetidae</taxon>
        <taxon>Onygenales</taxon>
        <taxon>Nannizziopsiaceae</taxon>
        <taxon>Emydomyces</taxon>
    </lineage>
</organism>
<dbReference type="Pfam" id="PF20253">
    <property type="entry name" value="DUF6604"/>
    <property type="match status" value="1"/>
</dbReference>
<evidence type="ECO:0000259" key="2">
    <source>
        <dbReference type="Pfam" id="PF20253"/>
    </source>
</evidence>
<protein>
    <recommendedName>
        <fullName evidence="2">DUF6604 domain-containing protein</fullName>
    </recommendedName>
</protein>